<evidence type="ECO:0000313" key="2">
    <source>
        <dbReference type="Proteomes" id="UP001642484"/>
    </source>
</evidence>
<accession>A0ABP0PJ81</accession>
<dbReference type="EMBL" id="CAXAMN010023162">
    <property type="protein sequence ID" value="CAK9075681.1"/>
    <property type="molecule type" value="Genomic_DNA"/>
</dbReference>
<sequence length="494" mass="55919">MAKMNDLGHLLGGHSLQSACGILLDFWSKYRALFPQHELWRDVDAGLKPLSHCLPILFHGDEGVTYRKSGLLVLSIQGIFGHGSSKRDENFRGATQGIPLNFLRTGFQTRLLVCVCPKELYSDDPRVWNAIFEVVVADLARCQKEGIAIGSGQEKVFPILLGNKGDWSYLVSSANLERSYRRAPKGARDDDHNVSGAGICHLCTCGQGVDWEDLNAAEAEMERSFVEELPPPWFRECAMTRELLVDRSPNGKARFHLIDPWHTLHLGVGKSWVACGIMMIQKFLPESQMDARISFIGSRYKNFCKRKKLDPVLRKIDWRTFGSATEPSGCWNKAAVTSNFMMFLEEFCEEHRDVLQGDERLRVFAAGTMRANEFMRGIYSHDVLIPRDSAMYLSNCLQDFFKAYLFQAAAAYNLGLAYFGLFPKLHAVHELSFHLKKDAQRAGYVMNPAVFSCSMDEDFIGRCAAVSRCVSPRIMSKRTLERYLCHIQCAWARN</sequence>
<gene>
    <name evidence="1" type="ORF">CCMP2556_LOCUS37270</name>
</gene>
<name>A0ABP0PJ81_9DINO</name>
<protein>
    <submittedName>
        <fullName evidence="1">Uncharacterized protein</fullName>
    </submittedName>
</protein>
<keyword evidence="2" id="KW-1185">Reference proteome</keyword>
<reference evidence="1 2" key="1">
    <citation type="submission" date="2024-02" db="EMBL/GenBank/DDBJ databases">
        <authorList>
            <person name="Chen Y."/>
            <person name="Shah S."/>
            <person name="Dougan E. K."/>
            <person name="Thang M."/>
            <person name="Chan C."/>
        </authorList>
    </citation>
    <scope>NUCLEOTIDE SEQUENCE [LARGE SCALE GENOMIC DNA]</scope>
</reference>
<evidence type="ECO:0000313" key="1">
    <source>
        <dbReference type="EMBL" id="CAK9075681.1"/>
    </source>
</evidence>
<dbReference type="Proteomes" id="UP001642484">
    <property type="component" value="Unassembled WGS sequence"/>
</dbReference>
<comment type="caution">
    <text evidence="1">The sequence shown here is derived from an EMBL/GenBank/DDBJ whole genome shotgun (WGS) entry which is preliminary data.</text>
</comment>
<proteinExistence type="predicted"/>
<organism evidence="1 2">
    <name type="scientific">Durusdinium trenchii</name>
    <dbReference type="NCBI Taxonomy" id="1381693"/>
    <lineage>
        <taxon>Eukaryota</taxon>
        <taxon>Sar</taxon>
        <taxon>Alveolata</taxon>
        <taxon>Dinophyceae</taxon>
        <taxon>Suessiales</taxon>
        <taxon>Symbiodiniaceae</taxon>
        <taxon>Durusdinium</taxon>
    </lineage>
</organism>